<gene>
    <name evidence="2" type="ORF">DGD08_12685</name>
</gene>
<dbReference type="InterPro" id="IPR012337">
    <property type="entry name" value="RNaseH-like_sf"/>
</dbReference>
<proteinExistence type="predicted"/>
<sequence length="85" mass="9629">MLAAHEITPSLSAVGNCYDNAVVESFFATLKRECAYRACASVRALRHTISDYIDGWYNPHRLHSSLDYQSPQQYENRIRHAAQAA</sequence>
<organism evidence="2 3">
    <name type="scientific">Gemmatimonas aurantiaca</name>
    <dbReference type="NCBI Taxonomy" id="173480"/>
    <lineage>
        <taxon>Bacteria</taxon>
        <taxon>Pseudomonadati</taxon>
        <taxon>Gemmatimonadota</taxon>
        <taxon>Gemmatimonadia</taxon>
        <taxon>Gemmatimonadales</taxon>
        <taxon>Gemmatimonadaceae</taxon>
        <taxon>Gemmatimonas</taxon>
    </lineage>
</organism>
<feature type="domain" description="Integrase catalytic" evidence="1">
    <location>
        <begin position="6"/>
        <end position="71"/>
    </location>
</feature>
<evidence type="ECO:0000259" key="1">
    <source>
        <dbReference type="Pfam" id="PF13683"/>
    </source>
</evidence>
<name>A0A3D4VAA3_9BACT</name>
<evidence type="ECO:0000313" key="3">
    <source>
        <dbReference type="Proteomes" id="UP000264071"/>
    </source>
</evidence>
<dbReference type="Proteomes" id="UP000264071">
    <property type="component" value="Unassembled WGS sequence"/>
</dbReference>
<comment type="caution">
    <text evidence="2">The sequence shown here is derived from an EMBL/GenBank/DDBJ whole genome shotgun (WGS) entry which is preliminary data.</text>
</comment>
<dbReference type="InterPro" id="IPR001584">
    <property type="entry name" value="Integrase_cat-core"/>
</dbReference>
<dbReference type="InterPro" id="IPR050900">
    <property type="entry name" value="Transposase_IS3/IS150/IS904"/>
</dbReference>
<dbReference type="GO" id="GO:0015074">
    <property type="term" value="P:DNA integration"/>
    <property type="evidence" value="ECO:0007669"/>
    <property type="project" value="InterPro"/>
</dbReference>
<dbReference type="AlphaFoldDB" id="A0A3D4VAA3"/>
<dbReference type="SUPFAM" id="SSF53098">
    <property type="entry name" value="Ribonuclease H-like"/>
    <property type="match status" value="1"/>
</dbReference>
<dbReference type="Pfam" id="PF13683">
    <property type="entry name" value="rve_3"/>
    <property type="match status" value="1"/>
</dbReference>
<dbReference type="EMBL" id="DPIY01000010">
    <property type="protein sequence ID" value="HCT58053.1"/>
    <property type="molecule type" value="Genomic_DNA"/>
</dbReference>
<dbReference type="Gene3D" id="3.30.420.10">
    <property type="entry name" value="Ribonuclease H-like superfamily/Ribonuclease H"/>
    <property type="match status" value="1"/>
</dbReference>
<dbReference type="PANTHER" id="PTHR46889">
    <property type="entry name" value="TRANSPOSASE INSF FOR INSERTION SEQUENCE IS3B-RELATED"/>
    <property type="match status" value="1"/>
</dbReference>
<accession>A0A3D4VAA3</accession>
<dbReference type="GO" id="GO:0003676">
    <property type="term" value="F:nucleic acid binding"/>
    <property type="evidence" value="ECO:0007669"/>
    <property type="project" value="InterPro"/>
</dbReference>
<dbReference type="InterPro" id="IPR036397">
    <property type="entry name" value="RNaseH_sf"/>
</dbReference>
<evidence type="ECO:0000313" key="2">
    <source>
        <dbReference type="EMBL" id="HCT58053.1"/>
    </source>
</evidence>
<dbReference type="PANTHER" id="PTHR46889:SF4">
    <property type="entry name" value="TRANSPOSASE INSO FOR INSERTION SEQUENCE ELEMENT IS911B-RELATED"/>
    <property type="match status" value="1"/>
</dbReference>
<protein>
    <recommendedName>
        <fullName evidence="1">Integrase catalytic domain-containing protein</fullName>
    </recommendedName>
</protein>
<reference evidence="2 3" key="1">
    <citation type="journal article" date="2018" name="Nat. Biotechnol.">
        <title>A standardized bacterial taxonomy based on genome phylogeny substantially revises the tree of life.</title>
        <authorList>
            <person name="Parks D.H."/>
            <person name="Chuvochina M."/>
            <person name="Waite D.W."/>
            <person name="Rinke C."/>
            <person name="Skarshewski A."/>
            <person name="Chaumeil P.A."/>
            <person name="Hugenholtz P."/>
        </authorList>
    </citation>
    <scope>NUCLEOTIDE SEQUENCE [LARGE SCALE GENOMIC DNA]</scope>
    <source>
        <strain evidence="2">UBA8844</strain>
    </source>
</reference>